<evidence type="ECO:0000256" key="4">
    <source>
        <dbReference type="PROSITE-ProRule" id="PRU00335"/>
    </source>
</evidence>
<name>A0A853ERF4_9MICO</name>
<dbReference type="InterPro" id="IPR049445">
    <property type="entry name" value="TetR_SbtR-like_C"/>
</dbReference>
<dbReference type="GO" id="GO:0000976">
    <property type="term" value="F:transcription cis-regulatory region binding"/>
    <property type="evidence" value="ECO:0007669"/>
    <property type="project" value="TreeGrafter"/>
</dbReference>
<protein>
    <submittedName>
        <fullName evidence="6">TetR/AcrR family transcriptional regulator</fullName>
    </submittedName>
</protein>
<dbReference type="InterPro" id="IPR009057">
    <property type="entry name" value="Homeodomain-like_sf"/>
</dbReference>
<reference evidence="6 7" key="1">
    <citation type="submission" date="2020-07" db="EMBL/GenBank/DDBJ databases">
        <title>MOT database genomes.</title>
        <authorList>
            <person name="Joseph S."/>
            <person name="Aduse-Opoku J."/>
            <person name="Hashim A."/>
            <person name="Wade W."/>
            <person name="Curtis M."/>
        </authorList>
    </citation>
    <scope>NUCLEOTIDE SEQUENCE [LARGE SCALE GENOMIC DNA]</scope>
    <source>
        <strain evidence="6 7">DSM 100099</strain>
    </source>
</reference>
<dbReference type="PANTHER" id="PTHR30055">
    <property type="entry name" value="HTH-TYPE TRANSCRIPTIONAL REGULATOR RUTR"/>
    <property type="match status" value="1"/>
</dbReference>
<dbReference type="InterPro" id="IPR050109">
    <property type="entry name" value="HTH-type_TetR-like_transc_reg"/>
</dbReference>
<dbReference type="AlphaFoldDB" id="A0A853ERF4"/>
<keyword evidence="7" id="KW-1185">Reference proteome</keyword>
<sequence>MTQKLRSDARDNRDRILAAARELFAESGLDVGMREIARKAEVGPATLYRRFPSRQDLVAEAFAVEIRSCKETVEDGCEDPDAWHGLTSVVTSLVTANVHNRGFMDAFLSADPPDQLISAERREILRRLTGLARRAQAQGRLRSDFEIDDLVLVLLAVRGLSALAPAARDTAARRLAVLAVDALRAPEDPPVDRPA</sequence>
<gene>
    <name evidence="6" type="ORF">HZZ10_02020</name>
</gene>
<comment type="caution">
    <text evidence="6">The sequence shown here is derived from an EMBL/GenBank/DDBJ whole genome shotgun (WGS) entry which is preliminary data.</text>
</comment>
<organism evidence="6 7">
    <name type="scientific">Sanguibacter inulinus</name>
    <dbReference type="NCBI Taxonomy" id="60922"/>
    <lineage>
        <taxon>Bacteria</taxon>
        <taxon>Bacillati</taxon>
        <taxon>Actinomycetota</taxon>
        <taxon>Actinomycetes</taxon>
        <taxon>Micrococcales</taxon>
        <taxon>Sanguibacteraceae</taxon>
        <taxon>Sanguibacter</taxon>
    </lineage>
</organism>
<dbReference type="EMBL" id="JACBYE010000003">
    <property type="protein sequence ID" value="NYS92312.1"/>
    <property type="molecule type" value="Genomic_DNA"/>
</dbReference>
<proteinExistence type="predicted"/>
<feature type="domain" description="HTH tetR-type" evidence="5">
    <location>
        <begin position="10"/>
        <end position="69"/>
    </location>
</feature>
<dbReference type="InterPro" id="IPR001647">
    <property type="entry name" value="HTH_TetR"/>
</dbReference>
<dbReference type="PANTHER" id="PTHR30055:SF234">
    <property type="entry name" value="HTH-TYPE TRANSCRIPTIONAL REGULATOR BETI"/>
    <property type="match status" value="1"/>
</dbReference>
<dbReference type="GO" id="GO:0003700">
    <property type="term" value="F:DNA-binding transcription factor activity"/>
    <property type="evidence" value="ECO:0007669"/>
    <property type="project" value="TreeGrafter"/>
</dbReference>
<evidence type="ECO:0000259" key="5">
    <source>
        <dbReference type="PROSITE" id="PS50977"/>
    </source>
</evidence>
<keyword evidence="1" id="KW-0805">Transcription regulation</keyword>
<dbReference type="SUPFAM" id="SSF48498">
    <property type="entry name" value="Tetracyclin repressor-like, C-terminal domain"/>
    <property type="match status" value="1"/>
</dbReference>
<dbReference type="SUPFAM" id="SSF46689">
    <property type="entry name" value="Homeodomain-like"/>
    <property type="match status" value="1"/>
</dbReference>
<dbReference type="PROSITE" id="PS50977">
    <property type="entry name" value="HTH_TETR_2"/>
    <property type="match status" value="1"/>
</dbReference>
<dbReference type="RefSeq" id="WP_179912210.1">
    <property type="nucleotide sequence ID" value="NZ_JACBYE010000003.1"/>
</dbReference>
<dbReference type="Gene3D" id="1.10.357.10">
    <property type="entry name" value="Tetracycline Repressor, domain 2"/>
    <property type="match status" value="1"/>
</dbReference>
<evidence type="ECO:0000313" key="6">
    <source>
        <dbReference type="EMBL" id="NYS92312.1"/>
    </source>
</evidence>
<dbReference type="Pfam" id="PF21597">
    <property type="entry name" value="TetR_C_43"/>
    <property type="match status" value="1"/>
</dbReference>
<dbReference type="Pfam" id="PF00440">
    <property type="entry name" value="TetR_N"/>
    <property type="match status" value="1"/>
</dbReference>
<dbReference type="InterPro" id="IPR036271">
    <property type="entry name" value="Tet_transcr_reg_TetR-rel_C_sf"/>
</dbReference>
<evidence type="ECO:0000313" key="7">
    <source>
        <dbReference type="Proteomes" id="UP000561011"/>
    </source>
</evidence>
<evidence type="ECO:0000256" key="3">
    <source>
        <dbReference type="ARBA" id="ARBA00023163"/>
    </source>
</evidence>
<feature type="DNA-binding region" description="H-T-H motif" evidence="4">
    <location>
        <begin position="32"/>
        <end position="51"/>
    </location>
</feature>
<evidence type="ECO:0000256" key="2">
    <source>
        <dbReference type="ARBA" id="ARBA00023125"/>
    </source>
</evidence>
<dbReference type="Proteomes" id="UP000561011">
    <property type="component" value="Unassembled WGS sequence"/>
</dbReference>
<accession>A0A853ERF4</accession>
<evidence type="ECO:0000256" key="1">
    <source>
        <dbReference type="ARBA" id="ARBA00023015"/>
    </source>
</evidence>
<dbReference type="PRINTS" id="PR00455">
    <property type="entry name" value="HTHTETR"/>
</dbReference>
<keyword evidence="2 4" id="KW-0238">DNA-binding</keyword>
<keyword evidence="3" id="KW-0804">Transcription</keyword>